<proteinExistence type="predicted"/>
<sequence length="308" mass="35220">MAAPPNIFWDPAGHLHTNALHWEGFPRLLSESFRSFGYIDPPQYDAMEYQEEGIYRARVKMTIPQHPHHSQWQPIEIEVMGYRIVDTIEGAALEAIYVFCNQHPGEVAGQPIGLFATTDPNEPEWNLRIVPESHRLEGPPEEALRGMMRFMNMQYHYQLSLRREMGQLVNAARSLYREADRHITQVDQLRALVIEKDGIIATQNETIHHREDQINESDATITQRNTIIEFLQEQIHDLILKVDDANAHINELQQQPVPPVVPAPEEEEEDPEEIEVVSEIDSEQGDPVISPHHSSSGSQSSVGNFDDF</sequence>
<feature type="region of interest" description="Disordered" evidence="1">
    <location>
        <begin position="254"/>
        <end position="308"/>
    </location>
</feature>
<reference evidence="2" key="1">
    <citation type="submission" date="2018-04" db="EMBL/GenBank/DDBJ databases">
        <title>WGS assembly of Panicum hallii.</title>
        <authorList>
            <person name="Lovell J."/>
            <person name="Jenkins J."/>
            <person name="Lowry D."/>
            <person name="Mamidi S."/>
            <person name="Sreedasyam A."/>
            <person name="Weng X."/>
            <person name="Barry K."/>
            <person name="Bonette J."/>
            <person name="Campitelli B."/>
            <person name="Daum C."/>
            <person name="Gordon S."/>
            <person name="Gould B."/>
            <person name="Lipzen A."/>
            <person name="Macqueen A."/>
            <person name="Palacio-Mejia J."/>
            <person name="Plott C."/>
            <person name="Shakirov E."/>
            <person name="Shu S."/>
            <person name="Yoshinaga Y."/>
            <person name="Zane M."/>
            <person name="Rokhsar D."/>
            <person name="Grimwood J."/>
            <person name="Schmutz J."/>
            <person name="Juenger T."/>
        </authorList>
    </citation>
    <scope>NUCLEOTIDE SEQUENCE [LARGE SCALE GENOMIC DNA]</scope>
    <source>
        <strain evidence="2">FIL2</strain>
    </source>
</reference>
<protein>
    <submittedName>
        <fullName evidence="2">Uncharacterized protein</fullName>
    </submittedName>
</protein>
<gene>
    <name evidence="2" type="ORF">PAHAL_9G337600</name>
</gene>
<dbReference type="AlphaFoldDB" id="A0A2T8I3B5"/>
<dbReference type="Proteomes" id="UP000243499">
    <property type="component" value="Chromosome 9"/>
</dbReference>
<dbReference type="EMBL" id="CM008054">
    <property type="protein sequence ID" value="PVH32167.1"/>
    <property type="molecule type" value="Genomic_DNA"/>
</dbReference>
<evidence type="ECO:0000256" key="1">
    <source>
        <dbReference type="SAM" id="MobiDB-lite"/>
    </source>
</evidence>
<name>A0A2T8I3B5_9POAL</name>
<evidence type="ECO:0000313" key="2">
    <source>
        <dbReference type="EMBL" id="PVH32167.1"/>
    </source>
</evidence>
<accession>A0A2T8I3B5</accession>
<feature type="compositionally biased region" description="Low complexity" evidence="1">
    <location>
        <begin position="287"/>
        <end position="308"/>
    </location>
</feature>
<feature type="compositionally biased region" description="Acidic residues" evidence="1">
    <location>
        <begin position="264"/>
        <end position="284"/>
    </location>
</feature>
<organism evidence="2">
    <name type="scientific">Panicum hallii</name>
    <dbReference type="NCBI Taxonomy" id="206008"/>
    <lineage>
        <taxon>Eukaryota</taxon>
        <taxon>Viridiplantae</taxon>
        <taxon>Streptophyta</taxon>
        <taxon>Embryophyta</taxon>
        <taxon>Tracheophyta</taxon>
        <taxon>Spermatophyta</taxon>
        <taxon>Magnoliopsida</taxon>
        <taxon>Liliopsida</taxon>
        <taxon>Poales</taxon>
        <taxon>Poaceae</taxon>
        <taxon>PACMAD clade</taxon>
        <taxon>Panicoideae</taxon>
        <taxon>Panicodae</taxon>
        <taxon>Paniceae</taxon>
        <taxon>Panicinae</taxon>
        <taxon>Panicum</taxon>
        <taxon>Panicum sect. Panicum</taxon>
    </lineage>
</organism>
<dbReference type="Gramene" id="PVH32167">
    <property type="protein sequence ID" value="PVH32167"/>
    <property type="gene ID" value="PAHAL_9G337600"/>
</dbReference>